<evidence type="ECO:0000313" key="1">
    <source>
        <dbReference type="EMBL" id="KAK3019767.1"/>
    </source>
</evidence>
<sequence length="61" mass="6812">MELELELLLLGKTEDAVQSLAKAVNILRITHGTNTPFMKQLFMKLEEASAEASYKLSSKDD</sequence>
<accession>A0AA88W2U5</accession>
<dbReference type="InterPro" id="IPR011990">
    <property type="entry name" value="TPR-like_helical_dom_sf"/>
</dbReference>
<reference evidence="1" key="1">
    <citation type="submission" date="2022-12" db="EMBL/GenBank/DDBJ databases">
        <title>Draft genome assemblies for two species of Escallonia (Escalloniales).</title>
        <authorList>
            <person name="Chanderbali A."/>
            <person name="Dervinis C."/>
            <person name="Anghel I."/>
            <person name="Soltis D."/>
            <person name="Soltis P."/>
            <person name="Zapata F."/>
        </authorList>
    </citation>
    <scope>NUCLEOTIDE SEQUENCE</scope>
    <source>
        <strain evidence="1">UCBG64.0493</strain>
        <tissue evidence="1">Leaf</tissue>
    </source>
</reference>
<dbReference type="Proteomes" id="UP001188597">
    <property type="component" value="Unassembled WGS sequence"/>
</dbReference>
<dbReference type="EMBL" id="JAVXUP010000854">
    <property type="protein sequence ID" value="KAK3019767.1"/>
    <property type="molecule type" value="Genomic_DNA"/>
</dbReference>
<comment type="caution">
    <text evidence="1">The sequence shown here is derived from an EMBL/GenBank/DDBJ whole genome shotgun (WGS) entry which is preliminary data.</text>
</comment>
<gene>
    <name evidence="1" type="ORF">RJ639_003754</name>
</gene>
<evidence type="ECO:0000313" key="2">
    <source>
        <dbReference type="Proteomes" id="UP001188597"/>
    </source>
</evidence>
<keyword evidence="2" id="KW-1185">Reference proteome</keyword>
<dbReference type="AlphaFoldDB" id="A0AA88W2U5"/>
<name>A0AA88W2U5_9ASTE</name>
<organism evidence="1 2">
    <name type="scientific">Escallonia herrerae</name>
    <dbReference type="NCBI Taxonomy" id="1293975"/>
    <lineage>
        <taxon>Eukaryota</taxon>
        <taxon>Viridiplantae</taxon>
        <taxon>Streptophyta</taxon>
        <taxon>Embryophyta</taxon>
        <taxon>Tracheophyta</taxon>
        <taxon>Spermatophyta</taxon>
        <taxon>Magnoliopsida</taxon>
        <taxon>eudicotyledons</taxon>
        <taxon>Gunneridae</taxon>
        <taxon>Pentapetalae</taxon>
        <taxon>asterids</taxon>
        <taxon>campanulids</taxon>
        <taxon>Escalloniales</taxon>
        <taxon>Escalloniaceae</taxon>
        <taxon>Escallonia</taxon>
    </lineage>
</organism>
<dbReference type="Gene3D" id="1.25.40.10">
    <property type="entry name" value="Tetratricopeptide repeat domain"/>
    <property type="match status" value="1"/>
</dbReference>
<proteinExistence type="predicted"/>
<protein>
    <submittedName>
        <fullName evidence="1">Uncharacterized protein</fullName>
    </submittedName>
</protein>